<dbReference type="PANTHER" id="PTHR33375">
    <property type="entry name" value="CHROMOSOME-PARTITIONING PROTEIN PARB-RELATED"/>
    <property type="match status" value="1"/>
</dbReference>
<comment type="function">
    <text evidence="5">Involved in chromosome partition. Localize to both poles of the predivisional cell following completion of DNA replication. Binds to the DNA origin of replication.</text>
</comment>
<evidence type="ECO:0000256" key="6">
    <source>
        <dbReference type="SAM" id="MobiDB-lite"/>
    </source>
</evidence>
<evidence type="ECO:0000256" key="1">
    <source>
        <dbReference type="ARBA" id="ARBA00006295"/>
    </source>
</evidence>
<dbReference type="Pfam" id="PF02195">
    <property type="entry name" value="ParB_N"/>
    <property type="match status" value="1"/>
</dbReference>
<keyword evidence="9" id="KW-1185">Reference proteome</keyword>
<sequence>MAGNRQHAVDGNAEIDRPTPGATWHRTATAPHERLEVETSVRQLDVDLLRPGRYQPRRRFTSEALAELAESIRTEGVVQPIIVRPLPDTAPTRYEIIAGERRWRAAQLAGLQHIPALVRSTDDRSTLVQALVENIQREDLNPVEVARGVERLISEFRLTHQEAARRLGRSRDSITHLLRILKLEPPVLAQVEDGRLSLGHAKLLAGLPQPMQRHLADEAIHKGLSVRALERRIRALNGTPERRPDAHSRRDADIVRLEQRVGEIVGAETRVDYEPERGRGRISFTFHSLEALEGILERLGYEEN</sequence>
<name>G2DG78_9GAMM</name>
<evidence type="ECO:0000313" key="8">
    <source>
        <dbReference type="EMBL" id="EGV50388.1"/>
    </source>
</evidence>
<evidence type="ECO:0000256" key="5">
    <source>
        <dbReference type="ARBA" id="ARBA00025472"/>
    </source>
</evidence>
<dbReference type="NCBIfam" id="TIGR00180">
    <property type="entry name" value="parB_part"/>
    <property type="match status" value="1"/>
</dbReference>
<dbReference type="Gene3D" id="1.10.10.2830">
    <property type="match status" value="1"/>
</dbReference>
<dbReference type="Gene3D" id="3.90.1530.30">
    <property type="match status" value="1"/>
</dbReference>
<gene>
    <name evidence="8" type="primary">parB</name>
    <name evidence="8" type="ORF">Rifp1Sym_dg00140</name>
</gene>
<evidence type="ECO:0000313" key="9">
    <source>
        <dbReference type="Proteomes" id="UP000004491"/>
    </source>
</evidence>
<keyword evidence="4" id="KW-0238">DNA-binding</keyword>
<dbReference type="InterPro" id="IPR003115">
    <property type="entry name" value="ParB_N"/>
</dbReference>
<dbReference type="SMART" id="SM00470">
    <property type="entry name" value="ParB"/>
    <property type="match status" value="1"/>
</dbReference>
<evidence type="ECO:0000256" key="2">
    <source>
        <dbReference type="ARBA" id="ARBA00022372"/>
    </source>
</evidence>
<feature type="region of interest" description="Disordered" evidence="6">
    <location>
        <begin position="1"/>
        <end position="25"/>
    </location>
</feature>
<dbReference type="FunFam" id="3.90.1530.30:FF:000001">
    <property type="entry name" value="Chromosome partitioning protein ParB"/>
    <property type="match status" value="1"/>
</dbReference>
<dbReference type="InterPro" id="IPR050336">
    <property type="entry name" value="Chromosome_partition/occlusion"/>
</dbReference>
<dbReference type="InterPro" id="IPR036086">
    <property type="entry name" value="ParB/Sulfiredoxin_sf"/>
</dbReference>
<dbReference type="FunFam" id="1.10.10.2830:FF:000001">
    <property type="entry name" value="Chromosome partitioning protein ParB"/>
    <property type="match status" value="1"/>
</dbReference>
<dbReference type="EMBL" id="AFOC01000086">
    <property type="protein sequence ID" value="EGV50388.1"/>
    <property type="molecule type" value="Genomic_DNA"/>
</dbReference>
<organism evidence="8 9">
    <name type="scientific">endosymbiont of Riftia pachyptila</name>
    <name type="common">vent Ph05</name>
    <dbReference type="NCBI Taxonomy" id="1048808"/>
    <lineage>
        <taxon>Bacteria</taxon>
        <taxon>Pseudomonadati</taxon>
        <taxon>Pseudomonadota</taxon>
        <taxon>Gammaproteobacteria</taxon>
        <taxon>sulfur-oxidizing symbionts</taxon>
    </lineage>
</organism>
<dbReference type="SUPFAM" id="SSF110849">
    <property type="entry name" value="ParB/Sulfiredoxin"/>
    <property type="match status" value="1"/>
</dbReference>
<comment type="caution">
    <text evidence="8">The sequence shown here is derived from an EMBL/GenBank/DDBJ whole genome shotgun (WGS) entry which is preliminary data.</text>
</comment>
<proteinExistence type="inferred from homology"/>
<dbReference type="GO" id="GO:0005694">
    <property type="term" value="C:chromosome"/>
    <property type="evidence" value="ECO:0007669"/>
    <property type="project" value="TreeGrafter"/>
</dbReference>
<dbReference type="Pfam" id="PF23552">
    <property type="entry name" value="ParB_C"/>
    <property type="match status" value="1"/>
</dbReference>
<reference evidence="8" key="1">
    <citation type="journal article" date="2011" name="ISME J.">
        <title>The endosymbionts of the deep-sea tubeworms Riftia pachyptila and Tevnia jerichonana share an identical physiology as revealed by proteogenomic analyses.</title>
        <authorList>
            <person name="Gardebrecht A."/>
            <person name="Markert S."/>
            <person name="Felbeck H."/>
            <person name="Thuermer A."/>
            <person name="Albrecht D."/>
            <person name="Wollherr A."/>
            <person name="Kabisch J."/>
            <person name="Lehmann R."/>
            <person name="Daniel R."/>
            <person name="Liesegang H."/>
            <person name="Hecker M."/>
            <person name="Sievert S.M."/>
            <person name="Schweder T."/>
        </authorList>
    </citation>
    <scope>NUCLEOTIDE SEQUENCE [LARGE SCALE GENOMIC DNA]</scope>
</reference>
<comment type="similarity">
    <text evidence="1">Belongs to the ParB family.</text>
</comment>
<dbReference type="GO" id="GO:0003677">
    <property type="term" value="F:DNA binding"/>
    <property type="evidence" value="ECO:0007669"/>
    <property type="project" value="UniProtKB-KW"/>
</dbReference>
<dbReference type="InterPro" id="IPR041468">
    <property type="entry name" value="HTH_ParB/Spo0J"/>
</dbReference>
<dbReference type="InterPro" id="IPR057240">
    <property type="entry name" value="ParB_dimer_C"/>
</dbReference>
<dbReference type="PANTHER" id="PTHR33375:SF1">
    <property type="entry name" value="CHROMOSOME-PARTITIONING PROTEIN PARB-RELATED"/>
    <property type="match status" value="1"/>
</dbReference>
<keyword evidence="3" id="KW-0159">Chromosome partition</keyword>
<accession>G2DG78</accession>
<evidence type="ECO:0000259" key="7">
    <source>
        <dbReference type="SMART" id="SM00470"/>
    </source>
</evidence>
<feature type="domain" description="ParB-like N-terminal" evidence="7">
    <location>
        <begin position="42"/>
        <end position="135"/>
    </location>
</feature>
<evidence type="ECO:0000256" key="4">
    <source>
        <dbReference type="ARBA" id="ARBA00023125"/>
    </source>
</evidence>
<dbReference type="CDD" id="cd16393">
    <property type="entry name" value="SPO0J_N"/>
    <property type="match status" value="1"/>
</dbReference>
<protein>
    <recommendedName>
        <fullName evidence="2">Probable chromosome-partitioning protein ParB</fullName>
    </recommendedName>
</protein>
<dbReference type="GO" id="GO:0007059">
    <property type="term" value="P:chromosome segregation"/>
    <property type="evidence" value="ECO:0007669"/>
    <property type="project" value="UniProtKB-KW"/>
</dbReference>
<dbReference type="Proteomes" id="UP000004491">
    <property type="component" value="Unassembled WGS sequence"/>
</dbReference>
<dbReference type="GO" id="GO:0045881">
    <property type="term" value="P:positive regulation of sporulation resulting in formation of a cellular spore"/>
    <property type="evidence" value="ECO:0007669"/>
    <property type="project" value="TreeGrafter"/>
</dbReference>
<dbReference type="AlphaFoldDB" id="G2DG78"/>
<dbReference type="InterPro" id="IPR004437">
    <property type="entry name" value="ParB/RepB/Spo0J"/>
</dbReference>
<dbReference type="Pfam" id="PF17762">
    <property type="entry name" value="HTH_ParB"/>
    <property type="match status" value="1"/>
</dbReference>
<evidence type="ECO:0000256" key="3">
    <source>
        <dbReference type="ARBA" id="ARBA00022829"/>
    </source>
</evidence>